<accession>A0AA95NFM7</accession>
<dbReference type="PANTHER" id="PTHR11961">
    <property type="entry name" value="CYTOCHROME C"/>
    <property type="match status" value="1"/>
</dbReference>
<evidence type="ECO:0000256" key="1">
    <source>
        <dbReference type="ARBA" id="ARBA00022448"/>
    </source>
</evidence>
<evidence type="ECO:0000313" key="9">
    <source>
        <dbReference type="Proteomes" id="UP001177769"/>
    </source>
</evidence>
<keyword evidence="2 6" id="KW-0349">Heme</keyword>
<dbReference type="SUPFAM" id="SSF46626">
    <property type="entry name" value="Cytochrome c"/>
    <property type="match status" value="1"/>
</dbReference>
<keyword evidence="9" id="KW-1185">Reference proteome</keyword>
<dbReference type="Proteomes" id="UP001177769">
    <property type="component" value="Chromosome"/>
</dbReference>
<evidence type="ECO:0000256" key="4">
    <source>
        <dbReference type="ARBA" id="ARBA00022982"/>
    </source>
</evidence>
<evidence type="ECO:0000256" key="3">
    <source>
        <dbReference type="ARBA" id="ARBA00022723"/>
    </source>
</evidence>
<dbReference type="InterPro" id="IPR009056">
    <property type="entry name" value="Cyt_c-like_dom"/>
</dbReference>
<dbReference type="GO" id="GO:0046872">
    <property type="term" value="F:metal ion binding"/>
    <property type="evidence" value="ECO:0007669"/>
    <property type="project" value="UniProtKB-KW"/>
</dbReference>
<dbReference type="PRINTS" id="PR00604">
    <property type="entry name" value="CYTCHRMECIAB"/>
</dbReference>
<dbReference type="InterPro" id="IPR002327">
    <property type="entry name" value="Cyt_c_1A/1B"/>
</dbReference>
<dbReference type="PROSITE" id="PS51007">
    <property type="entry name" value="CYTC"/>
    <property type="match status" value="1"/>
</dbReference>
<protein>
    <submittedName>
        <fullName evidence="8">Cytochrome c family protein</fullName>
    </submittedName>
</protein>
<dbReference type="InterPro" id="IPR036909">
    <property type="entry name" value="Cyt_c-like_dom_sf"/>
</dbReference>
<keyword evidence="4" id="KW-0249">Electron transport</keyword>
<keyword evidence="5 6" id="KW-0408">Iron</keyword>
<evidence type="ECO:0000256" key="6">
    <source>
        <dbReference type="PROSITE-ProRule" id="PRU00433"/>
    </source>
</evidence>
<feature type="domain" description="Cytochrome c" evidence="7">
    <location>
        <begin position="1"/>
        <end position="85"/>
    </location>
</feature>
<organism evidence="8 9">
    <name type="scientific">Paucibacter sediminis</name>
    <dbReference type="NCBI Taxonomy" id="3019553"/>
    <lineage>
        <taxon>Bacteria</taxon>
        <taxon>Pseudomonadati</taxon>
        <taxon>Pseudomonadota</taxon>
        <taxon>Betaproteobacteria</taxon>
        <taxon>Burkholderiales</taxon>
        <taxon>Sphaerotilaceae</taxon>
        <taxon>Roseateles</taxon>
    </lineage>
</organism>
<name>A0AA95NFM7_9BURK</name>
<proteinExistence type="predicted"/>
<dbReference type="Gene3D" id="1.10.760.10">
    <property type="entry name" value="Cytochrome c-like domain"/>
    <property type="match status" value="1"/>
</dbReference>
<evidence type="ECO:0000256" key="5">
    <source>
        <dbReference type="ARBA" id="ARBA00023004"/>
    </source>
</evidence>
<dbReference type="KEGG" id="pais:PFX98_11360"/>
<sequence length="100" mass="10689">MGCHAPAYDSVGPRHCGLFGRRAGSLPGYAFSAAMKAQPWVWNAATLDRFLAAPLAAVPGTSMTYDGIADARERRDLIAYLRALDASPQCRAASPAKHQE</sequence>
<dbReference type="GO" id="GO:0009055">
    <property type="term" value="F:electron transfer activity"/>
    <property type="evidence" value="ECO:0007669"/>
    <property type="project" value="InterPro"/>
</dbReference>
<reference evidence="8" key="1">
    <citation type="submission" date="2023-01" db="EMBL/GenBank/DDBJ databases">
        <title>Whole genome sequence of Paucibacter sp. S2-9 isolated from pond sediment.</title>
        <authorList>
            <person name="Jung J.Y."/>
        </authorList>
    </citation>
    <scope>NUCLEOTIDE SEQUENCE</scope>
    <source>
        <strain evidence="8">S2-9</strain>
    </source>
</reference>
<evidence type="ECO:0000259" key="7">
    <source>
        <dbReference type="PROSITE" id="PS51007"/>
    </source>
</evidence>
<evidence type="ECO:0000256" key="2">
    <source>
        <dbReference type="ARBA" id="ARBA00022617"/>
    </source>
</evidence>
<gene>
    <name evidence="8" type="ORF">PFX98_11360</name>
</gene>
<dbReference type="AlphaFoldDB" id="A0AA95NFM7"/>
<dbReference type="EMBL" id="CP116346">
    <property type="protein sequence ID" value="WIT14445.1"/>
    <property type="molecule type" value="Genomic_DNA"/>
</dbReference>
<keyword evidence="1" id="KW-0813">Transport</keyword>
<dbReference type="GO" id="GO:0020037">
    <property type="term" value="F:heme binding"/>
    <property type="evidence" value="ECO:0007669"/>
    <property type="project" value="InterPro"/>
</dbReference>
<keyword evidence="3 6" id="KW-0479">Metal-binding</keyword>
<evidence type="ECO:0000313" key="8">
    <source>
        <dbReference type="EMBL" id="WIT14445.1"/>
    </source>
</evidence>